<dbReference type="RefSeq" id="WP_002557879.1">
    <property type="nucleotide sequence ID" value="NZ_CP007585.1"/>
</dbReference>
<dbReference type="EMBL" id="CP007585">
    <property type="protein sequence ID" value="AJC49603.1"/>
    <property type="molecule type" value="Genomic_DNA"/>
</dbReference>
<keyword evidence="1" id="KW-0812">Transmembrane</keyword>
<dbReference type="KEGG" id="mfq:MYF_00105"/>
<accession>A0A0A8E6J9</accession>
<reference evidence="2 3" key="1">
    <citation type="journal article" date="2015" name="Genome Announc.">
        <title>Complete Genome Sequence of Mycoplasma flocculare Strain Ms42T (ATCC 27399T).</title>
        <authorList>
            <person name="Calcutt M.J."/>
            <person name="Foecking M.F."/>
            <person name="Heidari M.B."/>
            <person name="McIntosh M.A."/>
        </authorList>
    </citation>
    <scope>NUCLEOTIDE SEQUENCE [LARGE SCALE GENOMIC DNA]</scope>
    <source>
        <strain evidence="3">ATCC 27399</strain>
    </source>
</reference>
<evidence type="ECO:0000256" key="1">
    <source>
        <dbReference type="SAM" id="Phobius"/>
    </source>
</evidence>
<dbReference type="HOGENOM" id="CLU_762505_0_0_14"/>
<feature type="transmembrane region" description="Helical" evidence="1">
    <location>
        <begin position="28"/>
        <end position="51"/>
    </location>
</feature>
<feature type="transmembrane region" description="Helical" evidence="1">
    <location>
        <begin position="57"/>
        <end position="80"/>
    </location>
</feature>
<organism evidence="2 3">
    <name type="scientific">Mesomycoplasma flocculare ATCC 27399</name>
    <dbReference type="NCBI Taxonomy" id="743971"/>
    <lineage>
        <taxon>Bacteria</taxon>
        <taxon>Bacillati</taxon>
        <taxon>Mycoplasmatota</taxon>
        <taxon>Mycoplasmoidales</taxon>
        <taxon>Metamycoplasmataceae</taxon>
        <taxon>Mesomycoplasma</taxon>
    </lineage>
</organism>
<evidence type="ECO:0000313" key="2">
    <source>
        <dbReference type="EMBL" id="AJC49603.1"/>
    </source>
</evidence>
<keyword evidence="3" id="KW-1185">Reference proteome</keyword>
<dbReference type="AlphaFoldDB" id="A0A0A8E6J9"/>
<keyword evidence="1" id="KW-0472">Membrane</keyword>
<proteinExistence type="predicted"/>
<evidence type="ECO:0000313" key="3">
    <source>
        <dbReference type="Proteomes" id="UP000031129"/>
    </source>
</evidence>
<feature type="transmembrane region" description="Helical" evidence="1">
    <location>
        <begin position="100"/>
        <end position="117"/>
    </location>
</feature>
<name>A0A0A8E6J9_MESFC</name>
<dbReference type="STRING" id="743971.MYF_00105"/>
<protein>
    <submittedName>
        <fullName evidence="2">Uncharacterized protein</fullName>
    </submittedName>
</protein>
<keyword evidence="1" id="KW-1133">Transmembrane helix</keyword>
<gene>
    <name evidence="2" type="ORF">MYF_00105</name>
</gene>
<dbReference type="Proteomes" id="UP000031129">
    <property type="component" value="Chromosome"/>
</dbReference>
<sequence length="443" mass="52559">MILSRKSIILNNYVKFSSSIFVEKSLRFLRIFLIVILTIISLFLLGFGLRLYWVKEIWWVGFAAFWPLPFFWFYFLFGVFLKIQFVKHFEKKSLFIAQKYLKIFLISRLSFVLLYKLKDENLNKYYKKALEFSKKYPSIVFYGSFAESMTFLKTRKINDIDFCSNSNIPLNLGINETIIIDENQILDPNIYRKFDPQTKAEGFSFKFIPKNYQTKVGKLTLPKPVYQVANKIKQLIVISNNYHLSPNLATKFQNALIDLKDIALLPLPFTKSALFQAYFDSVLQSCDFIAVLEQKSILKNILQPDFDTFLKYYNEKIEFDLIKPSDFNPYNETISYPLVDLIREFEEHSRIKKLRLAFDNDFYKFFDSVIMINSAYNSKSPLLTFNSKDDFLTFKEKIGIEKLSLKELTENIEFIYDNDYSIDIRHIYYIFVAKKFKELTENE</sequence>